<proteinExistence type="inferred from homology"/>
<dbReference type="PANTHER" id="PTHR33048">
    <property type="entry name" value="PTH11-LIKE INTEGRAL MEMBRANE PROTEIN (AFU_ORTHOLOGUE AFUA_5G11245)"/>
    <property type="match status" value="1"/>
</dbReference>
<accession>A0AAD6NKT6</accession>
<feature type="transmembrane region" description="Helical" evidence="6">
    <location>
        <begin position="51"/>
        <end position="72"/>
    </location>
</feature>
<name>A0AAD6NKT6_DREDA</name>
<protein>
    <recommendedName>
        <fullName evidence="7">Rhodopsin domain-containing protein</fullName>
    </recommendedName>
</protein>
<comment type="similarity">
    <text evidence="5">Belongs to the SAT4 family.</text>
</comment>
<dbReference type="InterPro" id="IPR049326">
    <property type="entry name" value="Rhodopsin_dom_fungi"/>
</dbReference>
<evidence type="ECO:0000256" key="5">
    <source>
        <dbReference type="ARBA" id="ARBA00038359"/>
    </source>
</evidence>
<evidence type="ECO:0000256" key="2">
    <source>
        <dbReference type="ARBA" id="ARBA00022692"/>
    </source>
</evidence>
<sequence>MRKVVYILIGVVIVFCPISLLVQIVVCKPVHAFWRLELRADPNVHCGNGAVASYIVGGVRTVLDLIIFSLPVKHIWDIKNFSRRKKIMIISTFWFGLIACVGSILKLILYAKFAHADIMRLLSYTNDFFQTGAINVGGAKPKLYCNDYWMVKQNSETDQARDSSRNLKFREDDSKLLIKDDRRFTGLYNADGTRNSVVPFWIPDRKDYLLTELTSRTDSLCEKLDGFTVPHYGEGIVTICPHAFVVLNPNFPQAASIRRYAPIEEYLPRSGTLLHETLHLILGPKNTVGEVWAIFDFLDMARADSAKAFGNPENTVSFSLGATLSKLARTGDSLPPEYLEYSVGGG</sequence>
<keyword evidence="3 6" id="KW-1133">Transmembrane helix</keyword>
<keyword evidence="2 6" id="KW-0812">Transmembrane</keyword>
<keyword evidence="4 6" id="KW-0472">Membrane</keyword>
<feature type="domain" description="Rhodopsin" evidence="7">
    <location>
        <begin position="2"/>
        <end position="115"/>
    </location>
</feature>
<dbReference type="Proteomes" id="UP001221413">
    <property type="component" value="Unassembled WGS sequence"/>
</dbReference>
<gene>
    <name evidence="8" type="ORF">Dda_2498</name>
</gene>
<organism evidence="8 9">
    <name type="scientific">Drechslerella dactyloides</name>
    <name type="common">Nematode-trapping fungus</name>
    <name type="synonym">Arthrobotrys dactyloides</name>
    <dbReference type="NCBI Taxonomy" id="74499"/>
    <lineage>
        <taxon>Eukaryota</taxon>
        <taxon>Fungi</taxon>
        <taxon>Dikarya</taxon>
        <taxon>Ascomycota</taxon>
        <taxon>Pezizomycotina</taxon>
        <taxon>Orbiliomycetes</taxon>
        <taxon>Orbiliales</taxon>
        <taxon>Orbiliaceae</taxon>
        <taxon>Drechslerella</taxon>
    </lineage>
</organism>
<feature type="transmembrane region" description="Helical" evidence="6">
    <location>
        <begin position="93"/>
        <end position="113"/>
    </location>
</feature>
<evidence type="ECO:0000256" key="3">
    <source>
        <dbReference type="ARBA" id="ARBA00022989"/>
    </source>
</evidence>
<dbReference type="Pfam" id="PF20684">
    <property type="entry name" value="Fung_rhodopsin"/>
    <property type="match status" value="1"/>
</dbReference>
<keyword evidence="9" id="KW-1185">Reference proteome</keyword>
<dbReference type="EMBL" id="JAQGDS010000003">
    <property type="protein sequence ID" value="KAJ6261700.1"/>
    <property type="molecule type" value="Genomic_DNA"/>
</dbReference>
<evidence type="ECO:0000256" key="4">
    <source>
        <dbReference type="ARBA" id="ARBA00023136"/>
    </source>
</evidence>
<evidence type="ECO:0000256" key="1">
    <source>
        <dbReference type="ARBA" id="ARBA00004141"/>
    </source>
</evidence>
<evidence type="ECO:0000313" key="9">
    <source>
        <dbReference type="Proteomes" id="UP001221413"/>
    </source>
</evidence>
<comment type="caution">
    <text evidence="8">The sequence shown here is derived from an EMBL/GenBank/DDBJ whole genome shotgun (WGS) entry which is preliminary data.</text>
</comment>
<dbReference type="GO" id="GO:0016020">
    <property type="term" value="C:membrane"/>
    <property type="evidence" value="ECO:0007669"/>
    <property type="project" value="UniProtKB-SubCell"/>
</dbReference>
<comment type="subcellular location">
    <subcellularLocation>
        <location evidence="1">Membrane</location>
        <topology evidence="1">Multi-pass membrane protein</topology>
    </subcellularLocation>
</comment>
<reference evidence="8" key="1">
    <citation type="submission" date="2023-01" db="EMBL/GenBank/DDBJ databases">
        <title>The chitinases involved in constricting ring structure development in the nematode-trapping fungus Drechslerella dactyloides.</title>
        <authorList>
            <person name="Wang R."/>
            <person name="Zhang L."/>
            <person name="Tang P."/>
            <person name="Li S."/>
            <person name="Liang L."/>
        </authorList>
    </citation>
    <scope>NUCLEOTIDE SEQUENCE</scope>
    <source>
        <strain evidence="8">YMF1.00031</strain>
    </source>
</reference>
<evidence type="ECO:0000259" key="7">
    <source>
        <dbReference type="Pfam" id="PF20684"/>
    </source>
</evidence>
<dbReference type="PANTHER" id="PTHR33048:SF47">
    <property type="entry name" value="INTEGRAL MEMBRANE PROTEIN-RELATED"/>
    <property type="match status" value="1"/>
</dbReference>
<evidence type="ECO:0000256" key="6">
    <source>
        <dbReference type="SAM" id="Phobius"/>
    </source>
</evidence>
<evidence type="ECO:0000313" key="8">
    <source>
        <dbReference type="EMBL" id="KAJ6261700.1"/>
    </source>
</evidence>
<dbReference type="AlphaFoldDB" id="A0AAD6NKT6"/>
<dbReference type="InterPro" id="IPR052337">
    <property type="entry name" value="SAT4-like"/>
</dbReference>